<dbReference type="Proteomes" id="UP001291999">
    <property type="component" value="Unassembled WGS sequence"/>
</dbReference>
<dbReference type="EMBL" id="JAXQPW010000004">
    <property type="protein sequence ID" value="MDZ5662347.1"/>
    <property type="molecule type" value="Genomic_DNA"/>
</dbReference>
<keyword evidence="2" id="KW-1185">Reference proteome</keyword>
<reference evidence="1 2" key="1">
    <citation type="submission" date="2023-11" db="EMBL/GenBank/DDBJ databases">
        <title>Novel species in genus Nocardioides.</title>
        <authorList>
            <person name="Zhou H."/>
        </authorList>
    </citation>
    <scope>NUCLEOTIDE SEQUENCE [LARGE SCALE GENOMIC DNA]</scope>
    <source>
        <strain evidence="1 2">S-58</strain>
    </source>
</reference>
<dbReference type="RefSeq" id="WP_322424433.1">
    <property type="nucleotide sequence ID" value="NZ_JAXQPW010000004.1"/>
</dbReference>
<name>A0ABU5KBX7_9ACTN</name>
<evidence type="ECO:0000313" key="1">
    <source>
        <dbReference type="EMBL" id="MDZ5662347.1"/>
    </source>
</evidence>
<accession>A0ABU5KBX7</accession>
<evidence type="ECO:0000313" key="2">
    <source>
        <dbReference type="Proteomes" id="UP001291999"/>
    </source>
</evidence>
<gene>
    <name evidence="1" type="ORF">SFC79_11280</name>
</gene>
<organism evidence="1 2">
    <name type="scientific">Nocardioides renjunii</name>
    <dbReference type="NCBI Taxonomy" id="3095075"/>
    <lineage>
        <taxon>Bacteria</taxon>
        <taxon>Bacillati</taxon>
        <taxon>Actinomycetota</taxon>
        <taxon>Actinomycetes</taxon>
        <taxon>Propionibacteriales</taxon>
        <taxon>Nocardioidaceae</taxon>
        <taxon>Nocardioides</taxon>
    </lineage>
</organism>
<comment type="caution">
    <text evidence="1">The sequence shown here is derived from an EMBL/GenBank/DDBJ whole genome shotgun (WGS) entry which is preliminary data.</text>
</comment>
<proteinExistence type="predicted"/>
<protein>
    <submittedName>
        <fullName evidence="1">Uncharacterized protein</fullName>
    </submittedName>
</protein>
<sequence length="40" mass="4486">MGESVEFLAIGSMQTGTPELVVRWRDTPDGDVREWRGPLP</sequence>